<dbReference type="PANTHER" id="PTHR45948:SF2">
    <property type="entry name" value="DUAL SPECIFICITY PROTEIN PHOSPHATASE"/>
    <property type="match status" value="1"/>
</dbReference>
<keyword evidence="10" id="KW-1185">Reference proteome</keyword>
<organism evidence="9 10">
    <name type="scientific">Chrysophaeum taylorii</name>
    <dbReference type="NCBI Taxonomy" id="2483200"/>
    <lineage>
        <taxon>Eukaryota</taxon>
        <taxon>Sar</taxon>
        <taxon>Stramenopiles</taxon>
        <taxon>Ochrophyta</taxon>
        <taxon>Pelagophyceae</taxon>
        <taxon>Pelagomonadales</taxon>
        <taxon>Pelagomonadaceae</taxon>
        <taxon>Chrysophaeum</taxon>
    </lineage>
</organism>
<dbReference type="GO" id="GO:0004722">
    <property type="term" value="F:protein serine/threonine phosphatase activity"/>
    <property type="evidence" value="ECO:0007669"/>
    <property type="project" value="UniProtKB-EC"/>
</dbReference>
<name>A0AAD7UH68_9STRA</name>
<evidence type="ECO:0000256" key="2">
    <source>
        <dbReference type="ARBA" id="ARBA00022801"/>
    </source>
</evidence>
<feature type="domain" description="Tyrosine specific protein phosphatases" evidence="8">
    <location>
        <begin position="146"/>
        <end position="203"/>
    </location>
</feature>
<dbReference type="Pfam" id="PF00782">
    <property type="entry name" value="DSPc"/>
    <property type="match status" value="1"/>
</dbReference>
<dbReference type="Proteomes" id="UP001230188">
    <property type="component" value="Unassembled WGS sequence"/>
</dbReference>
<evidence type="ECO:0000256" key="3">
    <source>
        <dbReference type="ARBA" id="ARBA00022912"/>
    </source>
</evidence>
<dbReference type="Gene3D" id="3.90.190.10">
    <property type="entry name" value="Protein tyrosine phosphatase superfamily"/>
    <property type="match status" value="1"/>
</dbReference>
<gene>
    <name evidence="9" type="ORF">CTAYLR_000013</name>
</gene>
<feature type="compositionally biased region" description="Basic residues" evidence="6">
    <location>
        <begin position="279"/>
        <end position="291"/>
    </location>
</feature>
<dbReference type="EMBL" id="JAQMWT010000314">
    <property type="protein sequence ID" value="KAJ8605495.1"/>
    <property type="molecule type" value="Genomic_DNA"/>
</dbReference>
<dbReference type="InterPro" id="IPR029021">
    <property type="entry name" value="Prot-tyrosine_phosphatase-like"/>
</dbReference>
<dbReference type="InterPro" id="IPR000340">
    <property type="entry name" value="Dual-sp_phosphatase_cat-dom"/>
</dbReference>
<evidence type="ECO:0000313" key="9">
    <source>
        <dbReference type="EMBL" id="KAJ8605495.1"/>
    </source>
</evidence>
<dbReference type="GO" id="GO:0004725">
    <property type="term" value="F:protein tyrosine phosphatase activity"/>
    <property type="evidence" value="ECO:0007669"/>
    <property type="project" value="TreeGrafter"/>
</dbReference>
<dbReference type="InterPro" id="IPR000387">
    <property type="entry name" value="Tyr_Pase_dom"/>
</dbReference>
<dbReference type="GO" id="GO:0005829">
    <property type="term" value="C:cytosol"/>
    <property type="evidence" value="ECO:0007669"/>
    <property type="project" value="TreeGrafter"/>
</dbReference>
<proteinExistence type="inferred from homology"/>
<feature type="domain" description="Tyrosine-protein phosphatase" evidence="7">
    <location>
        <begin position="85"/>
        <end position="224"/>
    </location>
</feature>
<dbReference type="PANTHER" id="PTHR45948">
    <property type="entry name" value="DUAL SPECIFICITY PROTEIN PHOSPHATASE DDB_G0269404-RELATED"/>
    <property type="match status" value="1"/>
</dbReference>
<dbReference type="PROSITE" id="PS50054">
    <property type="entry name" value="TYR_PHOSPHATASE_DUAL"/>
    <property type="match status" value="1"/>
</dbReference>
<evidence type="ECO:0000256" key="5">
    <source>
        <dbReference type="ARBA" id="ARBA00048336"/>
    </source>
</evidence>
<comment type="caution">
    <text evidence="9">The sequence shown here is derived from an EMBL/GenBank/DDBJ whole genome shotgun (WGS) entry which is preliminary data.</text>
</comment>
<reference evidence="9" key="1">
    <citation type="submission" date="2023-01" db="EMBL/GenBank/DDBJ databases">
        <title>Metagenome sequencing of chrysophaentin producing Chrysophaeum taylorii.</title>
        <authorList>
            <person name="Davison J."/>
            <person name="Bewley C."/>
        </authorList>
    </citation>
    <scope>NUCLEOTIDE SEQUENCE</scope>
    <source>
        <strain evidence="9">NIES-1699</strain>
    </source>
</reference>
<keyword evidence="2" id="KW-0378">Hydrolase</keyword>
<dbReference type="InterPro" id="IPR020422">
    <property type="entry name" value="TYR_PHOSPHATASE_DUAL_dom"/>
</dbReference>
<dbReference type="PROSITE" id="PS50056">
    <property type="entry name" value="TYR_PHOSPHATASE_2"/>
    <property type="match status" value="1"/>
</dbReference>
<evidence type="ECO:0008006" key="11">
    <source>
        <dbReference type="Google" id="ProtNLM"/>
    </source>
</evidence>
<evidence type="ECO:0000256" key="6">
    <source>
        <dbReference type="SAM" id="MobiDB-lite"/>
    </source>
</evidence>
<protein>
    <recommendedName>
        <fullName evidence="11">Protein-tyrosine-phosphatase</fullName>
    </recommendedName>
</protein>
<comment type="catalytic activity">
    <reaction evidence="5">
        <text>O-phospho-L-threonyl-[protein] + H2O = L-threonyl-[protein] + phosphate</text>
        <dbReference type="Rhea" id="RHEA:47004"/>
        <dbReference type="Rhea" id="RHEA-COMP:11060"/>
        <dbReference type="Rhea" id="RHEA-COMP:11605"/>
        <dbReference type="ChEBI" id="CHEBI:15377"/>
        <dbReference type="ChEBI" id="CHEBI:30013"/>
        <dbReference type="ChEBI" id="CHEBI:43474"/>
        <dbReference type="ChEBI" id="CHEBI:61977"/>
        <dbReference type="EC" id="3.1.3.16"/>
    </reaction>
</comment>
<sequence length="291" mass="32472">MSAWYARRRSLVLRFAVVAEEVVDETANVEAVAAVRAVREATRYLESSSDDLESARAAAAAALKAAGLETTMRARLRFATPGKHELVHHILPNLWAGGWSALNDGCRSLKLRRVRYVLSITTATRRLPFVHLQIECPDEPTAPLHQHFAAICWFLDAARKRGRAYAHCGAGVSRTGACLVAYVVWRFRLTVDEALVVVRAGRPKIRPNGGFMRQLAAWEARVRASPKRLSLEDELPRDTADQLAFWAAFQDDDDDGFCGGKGEGDHQARQLVLAPDNKNRRRRDQKCCSKK</sequence>
<evidence type="ECO:0000259" key="7">
    <source>
        <dbReference type="PROSITE" id="PS50054"/>
    </source>
</evidence>
<keyword evidence="3" id="KW-0904">Protein phosphatase</keyword>
<dbReference type="SUPFAM" id="SSF52799">
    <property type="entry name" value="(Phosphotyrosine protein) phosphatases II"/>
    <property type="match status" value="1"/>
</dbReference>
<evidence type="ECO:0000256" key="1">
    <source>
        <dbReference type="ARBA" id="ARBA00008601"/>
    </source>
</evidence>
<evidence type="ECO:0000313" key="10">
    <source>
        <dbReference type="Proteomes" id="UP001230188"/>
    </source>
</evidence>
<dbReference type="SMART" id="SM00195">
    <property type="entry name" value="DSPc"/>
    <property type="match status" value="1"/>
</dbReference>
<accession>A0AAD7UH68</accession>
<dbReference type="GO" id="GO:0007165">
    <property type="term" value="P:signal transduction"/>
    <property type="evidence" value="ECO:0007669"/>
    <property type="project" value="TreeGrafter"/>
</dbReference>
<dbReference type="AlphaFoldDB" id="A0AAD7UH68"/>
<comment type="catalytic activity">
    <reaction evidence="4">
        <text>O-phospho-L-seryl-[protein] + H2O = L-seryl-[protein] + phosphate</text>
        <dbReference type="Rhea" id="RHEA:20629"/>
        <dbReference type="Rhea" id="RHEA-COMP:9863"/>
        <dbReference type="Rhea" id="RHEA-COMP:11604"/>
        <dbReference type="ChEBI" id="CHEBI:15377"/>
        <dbReference type="ChEBI" id="CHEBI:29999"/>
        <dbReference type="ChEBI" id="CHEBI:43474"/>
        <dbReference type="ChEBI" id="CHEBI:83421"/>
        <dbReference type="EC" id="3.1.3.16"/>
    </reaction>
</comment>
<comment type="similarity">
    <text evidence="1">Belongs to the protein-tyrosine phosphatase family. Non-receptor class dual specificity subfamily.</text>
</comment>
<evidence type="ECO:0000256" key="4">
    <source>
        <dbReference type="ARBA" id="ARBA00047761"/>
    </source>
</evidence>
<dbReference type="CDD" id="cd14498">
    <property type="entry name" value="DSP"/>
    <property type="match status" value="1"/>
</dbReference>
<evidence type="ECO:0000259" key="8">
    <source>
        <dbReference type="PROSITE" id="PS50056"/>
    </source>
</evidence>
<feature type="region of interest" description="Disordered" evidence="6">
    <location>
        <begin position="256"/>
        <end position="291"/>
    </location>
</feature>